<organism evidence="1 2">
    <name type="scientific">Arthrospiribacter ruber</name>
    <dbReference type="NCBI Taxonomy" id="2487934"/>
    <lineage>
        <taxon>Bacteria</taxon>
        <taxon>Pseudomonadati</taxon>
        <taxon>Bacteroidota</taxon>
        <taxon>Cytophagia</taxon>
        <taxon>Cytophagales</taxon>
        <taxon>Cyclobacteriaceae</taxon>
        <taxon>Arthrospiribacter</taxon>
    </lineage>
</organism>
<dbReference type="EMBL" id="RPHB01000004">
    <property type="protein sequence ID" value="MBW3467994.1"/>
    <property type="molecule type" value="Genomic_DNA"/>
</dbReference>
<keyword evidence="2" id="KW-1185">Reference proteome</keyword>
<accession>A0A951MCJ7</accession>
<name>A0A951MCJ7_9BACT</name>
<evidence type="ECO:0000313" key="1">
    <source>
        <dbReference type="EMBL" id="MBW3467994.1"/>
    </source>
</evidence>
<proteinExistence type="predicted"/>
<protein>
    <submittedName>
        <fullName evidence="1">Uncharacterized protein</fullName>
    </submittedName>
</protein>
<gene>
    <name evidence="1" type="ORF">EGN73_09225</name>
</gene>
<dbReference type="Proteomes" id="UP000727490">
    <property type="component" value="Unassembled WGS sequence"/>
</dbReference>
<dbReference type="AlphaFoldDB" id="A0A951MCJ7"/>
<sequence length="252" mass="28899">MKKFLFSFFVCILFYLPVSGQEYASRWLFTSEFSPSFPSPKDRIMENADRYSSLEWRNRIGVRTFGNMFVGVQGSIRRYSESTVLENSSSHFSERIESRLGNTMIGFGPFVNYYLELSPTFYLIASGFIGLEKGVGTLEFNMLDFNCPTCETEGTIPANYPQSLGFSSFKDVYLTYSGDFGMGYLINDAVGVQLMVNLLRYERSSFQTREYMGEPFNNPGFNMFFSDSKRGWTSISDRMIFHLGIFIALNLE</sequence>
<dbReference type="RefSeq" id="WP_219288641.1">
    <property type="nucleotide sequence ID" value="NZ_RPHB01000004.1"/>
</dbReference>
<reference evidence="1 2" key="1">
    <citation type="journal article" date="2020" name="Syst. Appl. Microbiol.">
        <title>Arthrospiribacter ruber gen. nov., sp. nov., a novel bacterium isolated from Arthrospira cultures.</title>
        <authorList>
            <person name="Waleron M."/>
            <person name="Misztak A."/>
            <person name="Waleron M.M."/>
            <person name="Furmaniak M."/>
            <person name="Mrozik A."/>
            <person name="Waleron K."/>
        </authorList>
    </citation>
    <scope>NUCLEOTIDE SEQUENCE [LARGE SCALE GENOMIC DNA]</scope>
    <source>
        <strain evidence="1 2">DPMB0001</strain>
    </source>
</reference>
<comment type="caution">
    <text evidence="1">The sequence shown here is derived from an EMBL/GenBank/DDBJ whole genome shotgun (WGS) entry which is preliminary data.</text>
</comment>
<evidence type="ECO:0000313" key="2">
    <source>
        <dbReference type="Proteomes" id="UP000727490"/>
    </source>
</evidence>